<evidence type="ECO:0000313" key="1">
    <source>
        <dbReference type="EMBL" id="ARD85082.1"/>
    </source>
</evidence>
<dbReference type="AlphaFoldDB" id="A0A1V0N4L7"/>
<proteinExistence type="predicted"/>
<name>A0A1V0N4L7_9ARCH</name>
<dbReference type="KEGG" id="fai:FAD_1209"/>
<dbReference type="RefSeq" id="WP_081142611.1">
    <property type="nucleotide sequence ID" value="NZ_CP015363.1"/>
</dbReference>
<dbReference type="STRING" id="74969.FAD_1209"/>
<organism evidence="1 2">
    <name type="scientific">Ferroplasma acidiphilum</name>
    <dbReference type="NCBI Taxonomy" id="74969"/>
    <lineage>
        <taxon>Archaea</taxon>
        <taxon>Methanobacteriati</taxon>
        <taxon>Thermoplasmatota</taxon>
        <taxon>Thermoplasmata</taxon>
        <taxon>Thermoplasmatales</taxon>
        <taxon>Ferroplasmaceae</taxon>
        <taxon>Ferroplasma</taxon>
    </lineage>
</organism>
<reference evidence="1 2" key="1">
    <citation type="submission" date="2011-10" db="EMBL/GenBank/DDBJ databases">
        <title>Metabolic and evolutionary patterns in the extreme acidophile Ferroplasma acidiphilum.</title>
        <authorList>
            <person name="Golyshina O.V."/>
            <person name="Kozyavkin S.A."/>
            <person name="Tatusov R.L."/>
            <person name="Slesarev A.I."/>
            <person name="Golyshin P.N."/>
        </authorList>
    </citation>
    <scope>NUCLEOTIDE SEQUENCE [LARGE SCALE GENOMIC DNA]</scope>
    <source>
        <strain evidence="2">Y</strain>
    </source>
</reference>
<dbReference type="EMBL" id="CP015363">
    <property type="protein sequence ID" value="ARD85082.1"/>
    <property type="molecule type" value="Genomic_DNA"/>
</dbReference>
<sequence length="187" mass="22309">MSYILFPKNIQVKDNTSIYIDRKTVKDEESFSLLIPEKKSDMVIQYLKIHRGFANATPSFDHGEDYGISKIIKAPWELHIRLYNDSYFPGYSKMMAHIEIARKYLQHLNFEYVQPVIYEPYRYYKSVFGEFILAYKSRYMVENINENYWFRLLNPELLIPWSPAALVKTSFNIVSEKIKDYFDKGKP</sequence>
<dbReference type="OrthoDB" id="57337at2157"/>
<keyword evidence="2" id="KW-1185">Reference proteome</keyword>
<dbReference type="GeneID" id="84217804"/>
<evidence type="ECO:0000313" key="2">
    <source>
        <dbReference type="Proteomes" id="UP000192050"/>
    </source>
</evidence>
<protein>
    <submittedName>
        <fullName evidence="1">Uncharacterized protein</fullName>
    </submittedName>
</protein>
<dbReference type="Proteomes" id="UP000192050">
    <property type="component" value="Chromosome"/>
</dbReference>
<accession>A0A1V0N4L7</accession>
<gene>
    <name evidence="1" type="ORF">FAD_1209</name>
</gene>